<proteinExistence type="predicted"/>
<sequence length="35" mass="4007">MMVAKLFFYAGFTTTQTSRRCATIPDEIEVTEYKG</sequence>
<dbReference type="AlphaFoldDB" id="N4U0G1"/>
<name>N4U0G1_FUSC1</name>
<gene>
    <name evidence="1" type="ORF">FOC1_g10005686</name>
</gene>
<organism evidence="1 2">
    <name type="scientific">Fusarium oxysporum f. sp. cubense (strain race 1)</name>
    <name type="common">Panama disease fungus</name>
    <dbReference type="NCBI Taxonomy" id="1229664"/>
    <lineage>
        <taxon>Eukaryota</taxon>
        <taxon>Fungi</taxon>
        <taxon>Dikarya</taxon>
        <taxon>Ascomycota</taxon>
        <taxon>Pezizomycotina</taxon>
        <taxon>Sordariomycetes</taxon>
        <taxon>Hypocreomycetidae</taxon>
        <taxon>Hypocreales</taxon>
        <taxon>Nectriaceae</taxon>
        <taxon>Fusarium</taxon>
        <taxon>Fusarium oxysporum species complex</taxon>
    </lineage>
</organism>
<protein>
    <submittedName>
        <fullName evidence="1">Uncharacterized protein</fullName>
    </submittedName>
</protein>
<reference evidence="2" key="2">
    <citation type="journal article" date="2014" name="PLoS ONE">
        <title>Genome and Transcriptome Analysis of the Fungal Pathogen Fusarium oxysporum f. sp. cubense Causing Banana Vascular Wilt Disease.</title>
        <authorList>
            <person name="Guo L."/>
            <person name="Han L."/>
            <person name="Yang L."/>
            <person name="Zeng H."/>
            <person name="Fan D."/>
            <person name="Zhu Y."/>
            <person name="Feng Y."/>
            <person name="Wang G."/>
            <person name="Peng C."/>
            <person name="Jiang X."/>
            <person name="Zhou D."/>
            <person name="Ni P."/>
            <person name="Liang C."/>
            <person name="Liu L."/>
            <person name="Wang J."/>
            <person name="Mao C."/>
            <person name="Fang X."/>
            <person name="Peng M."/>
            <person name="Huang J."/>
        </authorList>
    </citation>
    <scope>NUCLEOTIDE SEQUENCE [LARGE SCALE GENOMIC DNA]</scope>
    <source>
        <strain evidence="2">race 1</strain>
    </source>
</reference>
<dbReference type="EMBL" id="KB730516">
    <property type="protein sequence ID" value="ENH64917.1"/>
    <property type="molecule type" value="Genomic_DNA"/>
</dbReference>
<evidence type="ECO:0000313" key="2">
    <source>
        <dbReference type="Proteomes" id="UP000016928"/>
    </source>
</evidence>
<reference evidence="2" key="1">
    <citation type="submission" date="2012-09" db="EMBL/GenBank/DDBJ databases">
        <title>Genome sequencing and comparative transcriptomics of race 1 and race 4 of banana pathogen: Fusarium oxysporum f. sp. cubense.</title>
        <authorList>
            <person name="Fang X."/>
            <person name="Huang J."/>
        </authorList>
    </citation>
    <scope>NUCLEOTIDE SEQUENCE [LARGE SCALE GENOMIC DNA]</scope>
    <source>
        <strain evidence="2">race 1</strain>
    </source>
</reference>
<dbReference type="Proteomes" id="UP000016928">
    <property type="component" value="Unassembled WGS sequence"/>
</dbReference>
<dbReference type="HOGENOM" id="CLU_3368491_0_0_1"/>
<dbReference type="VEuPathDB" id="FungiDB:FOC1_g10005686"/>
<evidence type="ECO:0000313" key="1">
    <source>
        <dbReference type="EMBL" id="ENH64917.1"/>
    </source>
</evidence>
<accession>N4U0G1</accession>